<evidence type="ECO:0000259" key="15">
    <source>
        <dbReference type="PROSITE" id="PS51178"/>
    </source>
</evidence>
<comment type="catalytic activity">
    <reaction evidence="13">
        <text>[GlcNAc-(1-&gt;4)-Mur2Ac(oyl-L-Ala-gamma-D-Glu-L-Lys-D-Ala-D-Ala)](n)-di-trans,octa-cis-undecaprenyl diphosphate + beta-D-GlcNAc-(1-&gt;4)-Mur2Ac(oyl-L-Ala-gamma-D-Glu-L-Lys-D-Ala-D-Ala)-di-trans,octa-cis-undecaprenyl diphosphate = [GlcNAc-(1-&gt;4)-Mur2Ac(oyl-L-Ala-gamma-D-Glu-L-Lys-D-Ala-D-Ala)](n+1)-di-trans,octa-cis-undecaprenyl diphosphate + di-trans,octa-cis-undecaprenyl diphosphate + H(+)</text>
        <dbReference type="Rhea" id="RHEA:23708"/>
        <dbReference type="Rhea" id="RHEA-COMP:9602"/>
        <dbReference type="Rhea" id="RHEA-COMP:9603"/>
        <dbReference type="ChEBI" id="CHEBI:15378"/>
        <dbReference type="ChEBI" id="CHEBI:58405"/>
        <dbReference type="ChEBI" id="CHEBI:60033"/>
        <dbReference type="ChEBI" id="CHEBI:78435"/>
        <dbReference type="EC" id="2.4.99.28"/>
    </reaction>
</comment>
<dbReference type="PANTHER" id="PTHR32282">
    <property type="entry name" value="BINDING PROTEIN TRANSPEPTIDASE, PUTATIVE-RELATED"/>
    <property type="match status" value="1"/>
</dbReference>
<dbReference type="GO" id="GO:0030288">
    <property type="term" value="C:outer membrane-bounded periplasmic space"/>
    <property type="evidence" value="ECO:0007669"/>
    <property type="project" value="TreeGrafter"/>
</dbReference>
<dbReference type="Pfam" id="PF03793">
    <property type="entry name" value="PASTA"/>
    <property type="match status" value="1"/>
</dbReference>
<evidence type="ECO:0000256" key="6">
    <source>
        <dbReference type="ARBA" id="ARBA00022679"/>
    </source>
</evidence>
<dbReference type="Pfam" id="PF00905">
    <property type="entry name" value="Transpeptidase"/>
    <property type="match status" value="1"/>
</dbReference>
<evidence type="ECO:0000256" key="12">
    <source>
        <dbReference type="ARBA" id="ARBA00034000"/>
    </source>
</evidence>
<evidence type="ECO:0000256" key="13">
    <source>
        <dbReference type="ARBA" id="ARBA00049902"/>
    </source>
</evidence>
<evidence type="ECO:0000256" key="4">
    <source>
        <dbReference type="ARBA" id="ARBA00022670"/>
    </source>
</evidence>
<dbReference type="Gene3D" id="3.30.10.20">
    <property type="match status" value="1"/>
</dbReference>
<evidence type="ECO:0000256" key="14">
    <source>
        <dbReference type="SAM" id="Phobius"/>
    </source>
</evidence>
<evidence type="ECO:0000256" key="5">
    <source>
        <dbReference type="ARBA" id="ARBA00022676"/>
    </source>
</evidence>
<keyword evidence="14" id="KW-1133">Transmembrane helix</keyword>
<dbReference type="SUPFAM" id="SSF56601">
    <property type="entry name" value="beta-lactamase/transpeptidase-like"/>
    <property type="match status" value="1"/>
</dbReference>
<dbReference type="PROSITE" id="PS51178">
    <property type="entry name" value="PASTA"/>
    <property type="match status" value="1"/>
</dbReference>
<dbReference type="SUPFAM" id="SSF53955">
    <property type="entry name" value="Lysozyme-like"/>
    <property type="match status" value="1"/>
</dbReference>
<dbReference type="InterPro" id="IPR005543">
    <property type="entry name" value="PASTA_dom"/>
</dbReference>
<evidence type="ECO:0000313" key="18">
    <source>
        <dbReference type="Proteomes" id="UP000718281"/>
    </source>
</evidence>
<reference evidence="18 19" key="1">
    <citation type="submission" date="2020-10" db="EMBL/GenBank/DDBJ databases">
        <title>Connecting structure to function with the recovery of over 1000 high-quality activated sludge metagenome-assembled genomes encoding full-length rRNA genes using long-read sequencing.</title>
        <authorList>
            <person name="Singleton C.M."/>
            <person name="Petriglieri F."/>
            <person name="Kristensen J.M."/>
            <person name="Kirkegaard R.H."/>
            <person name="Michaelsen T.Y."/>
            <person name="Andersen M.H."/>
            <person name="Karst S.M."/>
            <person name="Dueholm M.S."/>
            <person name="Nielsen P.H."/>
            <person name="Albertsen M."/>
        </authorList>
    </citation>
    <scope>NUCLEOTIDE SEQUENCE [LARGE SCALE GENOMIC DNA]</scope>
    <source>
        <strain evidence="16">AalE_18-Q3-R2-46_BAT3C.188</strain>
        <strain evidence="17">Ega_18-Q3-R5-49_MAXAC.001</strain>
    </source>
</reference>
<keyword evidence="11" id="KW-0961">Cell wall biogenesis/degradation</keyword>
<comment type="caution">
    <text evidence="16">The sequence shown here is derived from an EMBL/GenBank/DDBJ whole genome shotgun (WGS) entry which is preliminary data.</text>
</comment>
<feature type="transmembrane region" description="Helical" evidence="14">
    <location>
        <begin position="12"/>
        <end position="34"/>
    </location>
</feature>
<proteinExistence type="inferred from homology"/>
<evidence type="ECO:0000256" key="3">
    <source>
        <dbReference type="ARBA" id="ARBA00022645"/>
    </source>
</evidence>
<dbReference type="GO" id="GO:0008360">
    <property type="term" value="P:regulation of cell shape"/>
    <property type="evidence" value="ECO:0007669"/>
    <property type="project" value="UniProtKB-KW"/>
</dbReference>
<evidence type="ECO:0000256" key="9">
    <source>
        <dbReference type="ARBA" id="ARBA00022984"/>
    </source>
</evidence>
<evidence type="ECO:0000313" key="16">
    <source>
        <dbReference type="EMBL" id="MBK6299977.1"/>
    </source>
</evidence>
<comment type="similarity">
    <text evidence="1">In the C-terminal section; belongs to the transpeptidase family.</text>
</comment>
<dbReference type="InterPro" id="IPR012338">
    <property type="entry name" value="Beta-lactam/transpept-like"/>
</dbReference>
<keyword evidence="5" id="KW-0328">Glycosyltransferase</keyword>
<evidence type="ECO:0000256" key="1">
    <source>
        <dbReference type="ARBA" id="ARBA00007090"/>
    </source>
</evidence>
<dbReference type="EMBL" id="JADIXZ010000001">
    <property type="protein sequence ID" value="MBK6299977.1"/>
    <property type="molecule type" value="Genomic_DNA"/>
</dbReference>
<accession>A0A934X2V2</accession>
<dbReference type="GO" id="GO:0009002">
    <property type="term" value="F:serine-type D-Ala-D-Ala carboxypeptidase activity"/>
    <property type="evidence" value="ECO:0007669"/>
    <property type="project" value="UniProtKB-EC"/>
</dbReference>
<keyword evidence="8" id="KW-0133">Cell shape</keyword>
<keyword evidence="9" id="KW-0573">Peptidoglycan synthesis</keyword>
<keyword evidence="6" id="KW-0808">Transferase</keyword>
<dbReference type="GO" id="GO:0006508">
    <property type="term" value="P:proteolysis"/>
    <property type="evidence" value="ECO:0007669"/>
    <property type="project" value="UniProtKB-KW"/>
</dbReference>
<evidence type="ECO:0000256" key="2">
    <source>
        <dbReference type="ARBA" id="ARBA00007739"/>
    </source>
</evidence>
<dbReference type="CDD" id="cd06577">
    <property type="entry name" value="PASTA_pknB"/>
    <property type="match status" value="1"/>
</dbReference>
<dbReference type="Gene3D" id="1.10.3810.10">
    <property type="entry name" value="Biosynthetic peptidoglycan transglycosylase-like"/>
    <property type="match status" value="1"/>
</dbReference>
<evidence type="ECO:0000256" key="11">
    <source>
        <dbReference type="ARBA" id="ARBA00023316"/>
    </source>
</evidence>
<dbReference type="InterPro" id="IPR023346">
    <property type="entry name" value="Lysozyme-like_dom_sf"/>
</dbReference>
<sequence>MSGRTTNVGGVVSLLGAFLAAAVITGFLSAGLFLPAVGAIGGSVRTVVDLFDSLPDNFTTSPLAEQSVILAADGTKIATPYDENRVIVPLNEIASVMRTAQVAIEDHRFYEHGGADLQGILRAFISNQATGELTGGGSTLTQQYVKITLQENALRAGDKAGAAAATARNYGRKIQELKYAIQLEKTLTKDQILEGYLNLVYYGDRAYGVEAASQHYFGHGAKTLNLQEAALLAGIVQNPGTSDPVNFPEKSLARRNVVLDRMKDLGLIKDAEWKAARAVPLAAMLKVTPAKNSCQSSDYPYFCDYVLAWLKQDPSLDAVLGRGEAQRVQAIYRGGLTIQTTLDPAMARVANEEITRKVPIGNDEEIGSAAAILDTKTGAVKAIGQNTTYSVKPANRGETAVNWSVDSRYGGSIGFSFGSTAKIFTLVTALEAGWPTTSSVFAKAASPSKGADYTSKEIHGACGLGGGGWNVRNDINFPEGDISLAEATAKSINTAFVGMAIQLGGDPCKIRDTGWRMGLHQGNGKEIPPYPSAIILGTWSASPMTMASTYQTIANEGVYCPPIPVMSIVKDGKALPLPALGSACEKRVDPEVARGVTSLLEGVLRNGGTADNAGLVGGRPAAGKTGTTDNHNETWFVGYTPQLTTAVWVGTPDDKNNARRVTDLCMRQMTETKGCSAGRYAALFGMTIAAPVWKSIMDRALEGQPKVPFISPGTQIVNGEKVDIPDIARRSLDDAKALLLQSGFVPSVVKVYSNYRVGTVVGTTPKNQATRGSVVKILVSQGPAPAPTAPPEPAPPG</sequence>
<dbReference type="InterPro" id="IPR001460">
    <property type="entry name" value="PCN-bd_Tpept"/>
</dbReference>
<protein>
    <submittedName>
        <fullName evidence="16">Transglycosylase domain-containing protein</fullName>
    </submittedName>
</protein>
<keyword evidence="14" id="KW-0472">Membrane</keyword>
<dbReference type="Pfam" id="PF00912">
    <property type="entry name" value="Transgly"/>
    <property type="match status" value="1"/>
</dbReference>
<dbReference type="EMBL" id="JADJIB010000003">
    <property type="protein sequence ID" value="MBK7273417.1"/>
    <property type="molecule type" value="Genomic_DNA"/>
</dbReference>
<dbReference type="GO" id="GO:0071555">
    <property type="term" value="P:cell wall organization"/>
    <property type="evidence" value="ECO:0007669"/>
    <property type="project" value="UniProtKB-KW"/>
</dbReference>
<dbReference type="SMART" id="SM00740">
    <property type="entry name" value="PASTA"/>
    <property type="match status" value="1"/>
</dbReference>
<dbReference type="GO" id="GO:0008955">
    <property type="term" value="F:peptidoglycan glycosyltransferase activity"/>
    <property type="evidence" value="ECO:0007669"/>
    <property type="project" value="UniProtKB-EC"/>
</dbReference>
<dbReference type="PANTHER" id="PTHR32282:SF33">
    <property type="entry name" value="PEPTIDOGLYCAN GLYCOSYLTRANSFERASE"/>
    <property type="match status" value="1"/>
</dbReference>
<keyword evidence="14" id="KW-0812">Transmembrane</keyword>
<keyword evidence="7" id="KW-0378">Hydrolase</keyword>
<dbReference type="GO" id="GO:0009252">
    <property type="term" value="P:peptidoglycan biosynthetic process"/>
    <property type="evidence" value="ECO:0007669"/>
    <property type="project" value="UniProtKB-KW"/>
</dbReference>
<dbReference type="InterPro" id="IPR050396">
    <property type="entry name" value="Glycosyltr_51/Transpeptidase"/>
</dbReference>
<dbReference type="FunFam" id="1.10.3810.10:FF:000001">
    <property type="entry name" value="Penicillin-binding protein 1A"/>
    <property type="match status" value="1"/>
</dbReference>
<organism evidence="16 18">
    <name type="scientific">Candidatus Phosphoribacter hodrii</name>
    <dbReference type="NCBI Taxonomy" id="2953743"/>
    <lineage>
        <taxon>Bacteria</taxon>
        <taxon>Bacillati</taxon>
        <taxon>Actinomycetota</taxon>
        <taxon>Actinomycetes</taxon>
        <taxon>Micrococcales</taxon>
        <taxon>Dermatophilaceae</taxon>
        <taxon>Candidatus Phosphoribacter</taxon>
    </lineage>
</organism>
<evidence type="ECO:0000313" key="17">
    <source>
        <dbReference type="EMBL" id="MBK7273417.1"/>
    </source>
</evidence>
<dbReference type="InterPro" id="IPR036950">
    <property type="entry name" value="PBP_transglycosylase"/>
</dbReference>
<dbReference type="Proteomes" id="UP000718281">
    <property type="component" value="Unassembled WGS sequence"/>
</dbReference>
<keyword evidence="4" id="KW-0645">Protease</keyword>
<name>A0A934X2V2_9MICO</name>
<feature type="domain" description="PASTA" evidence="15">
    <location>
        <begin position="718"/>
        <end position="781"/>
    </location>
</feature>
<keyword evidence="3" id="KW-0121">Carboxypeptidase</keyword>
<comment type="similarity">
    <text evidence="2">In the N-terminal section; belongs to the glycosyltransferase 51 family.</text>
</comment>
<comment type="catalytic activity">
    <reaction evidence="12">
        <text>Preferential cleavage: (Ac)2-L-Lys-D-Ala-|-D-Ala. Also transpeptidation of peptidyl-alanyl moieties that are N-acyl substituents of D-alanine.</text>
        <dbReference type="EC" id="3.4.16.4"/>
    </reaction>
</comment>
<dbReference type="Gene3D" id="3.40.710.10">
    <property type="entry name" value="DD-peptidase/beta-lactamase superfamily"/>
    <property type="match status" value="1"/>
</dbReference>
<evidence type="ECO:0000256" key="10">
    <source>
        <dbReference type="ARBA" id="ARBA00023268"/>
    </source>
</evidence>
<dbReference type="AlphaFoldDB" id="A0A934X2V2"/>
<dbReference type="InterPro" id="IPR001264">
    <property type="entry name" value="Glyco_trans_51"/>
</dbReference>
<evidence type="ECO:0000256" key="8">
    <source>
        <dbReference type="ARBA" id="ARBA00022960"/>
    </source>
</evidence>
<gene>
    <name evidence="16" type="ORF">IPF40_02600</name>
    <name evidence="17" type="ORF">IPI13_09705</name>
</gene>
<dbReference type="GO" id="GO:0008658">
    <property type="term" value="F:penicillin binding"/>
    <property type="evidence" value="ECO:0007669"/>
    <property type="project" value="InterPro"/>
</dbReference>
<keyword evidence="10" id="KW-0511">Multifunctional enzyme</keyword>
<evidence type="ECO:0000256" key="7">
    <source>
        <dbReference type="ARBA" id="ARBA00022801"/>
    </source>
</evidence>
<evidence type="ECO:0000313" key="19">
    <source>
        <dbReference type="Proteomes" id="UP000726105"/>
    </source>
</evidence>
<dbReference type="Proteomes" id="UP000726105">
    <property type="component" value="Unassembled WGS sequence"/>
</dbReference>